<dbReference type="GO" id="GO:0004674">
    <property type="term" value="F:protein serine/threonine kinase activity"/>
    <property type="evidence" value="ECO:0007669"/>
    <property type="project" value="UniProtKB-KW"/>
</dbReference>
<dbReference type="AlphaFoldDB" id="A0A2P6RB20"/>
<evidence type="ECO:0000256" key="11">
    <source>
        <dbReference type="ARBA" id="ARBA00023180"/>
    </source>
</evidence>
<dbReference type="SUPFAM" id="SSF52047">
    <property type="entry name" value="RNI-like"/>
    <property type="match status" value="1"/>
</dbReference>
<evidence type="ECO:0000256" key="12">
    <source>
        <dbReference type="SAM" id="SignalP"/>
    </source>
</evidence>
<evidence type="ECO:0000256" key="6">
    <source>
        <dbReference type="ARBA" id="ARBA00022729"/>
    </source>
</evidence>
<comment type="similarity">
    <text evidence="2">Belongs to the RLP family.</text>
</comment>
<dbReference type="SUPFAM" id="SSF52058">
    <property type="entry name" value="L domain-like"/>
    <property type="match status" value="2"/>
</dbReference>
<keyword evidence="14" id="KW-0723">Serine/threonine-protein kinase</keyword>
<comment type="subcellular location">
    <subcellularLocation>
        <location evidence="1">Cell membrane</location>
        <topology evidence="1">Single-pass type I membrane protein</topology>
    </subcellularLocation>
</comment>
<sequence length="795" mass="88403">MAISKVSFQLLSLVFLLFFTKPFVLEATLINSHVVNFTAACIEEEKKALLKFKLGLKDPAGMLSSWVGEDYCKWMGISCSNQIGNVIKLSLSNIYSTRTCLSGELDDSLLNLTYLNYLDLSYNSFNGIPIPSFIGSLKKLRYLDLSHSSFGGMVPHHLGNLSNLLYLDLTTKSYPLRPWDSDLNWLGGLSSLQYLSLGGLNLSKAAKNWLLGVNMLPSLLELHLDSSELDDLPQFIPYVNFTSLLVFDLSYNNFNSSLPQWLFNISTLVTINLANCHLAGSIRKTSWVNLCLLQSLDLFGNSISGGIEEFLHSLSGCSNSSIETLDFGYNQFSGNLPESLGSVKYLDALFLTLNSISGALPMSIGNLSHLSMLDLSFNVMNSIPESIGQLAEMFSLDLWENKWKGVLSEIHLHNLTRLKYFALSSKSKSLALNVGHDWIPLFSLSSITIINCQLGPSFPLWLRTQKEVSSITLSNNAIVDAIPDWLWTLVQNVWLLDLSTNQLTGKLPQSIQLSSELGITVNLDSNYLEGSIPLWRNATSLYLGNNRFSGQIPWNIGQEMTALKTLDLSRNYLNGSIPPSISRIKNLIVLVLSRNDLSENIPWLWKGLQKLNVIDLSENKLQGNFPSLMWSQLPRLFWLKLSQNNLSGELSLSLRDCATLFTLDLGGNRMSGTIPEWVGENLTSMSFLLLGANIFTGNIPEQLCQLPLKVLDLSQNNILGSIPKCLGNLEVMKDVGIMFKLPSSFSQPPLSVYLELIVKGRLYEYYDLIGLLRIIDLSSNNLLGEIPGEITNLST</sequence>
<evidence type="ECO:0000256" key="1">
    <source>
        <dbReference type="ARBA" id="ARBA00004251"/>
    </source>
</evidence>
<keyword evidence="3" id="KW-1003">Cell membrane</keyword>
<keyword evidence="6 12" id="KW-0732">Signal</keyword>
<accession>A0A2P6RB20</accession>
<evidence type="ECO:0000256" key="7">
    <source>
        <dbReference type="ARBA" id="ARBA00022737"/>
    </source>
</evidence>
<keyword evidence="4" id="KW-0433">Leucine-rich repeat</keyword>
<dbReference type="PANTHER" id="PTHR48063">
    <property type="entry name" value="LRR RECEPTOR-LIKE KINASE"/>
    <property type="match status" value="1"/>
</dbReference>
<evidence type="ECO:0000256" key="8">
    <source>
        <dbReference type="ARBA" id="ARBA00022989"/>
    </source>
</evidence>
<dbReference type="GO" id="GO:0005886">
    <property type="term" value="C:plasma membrane"/>
    <property type="evidence" value="ECO:0007669"/>
    <property type="project" value="UniProtKB-SubCell"/>
</dbReference>
<dbReference type="InterPro" id="IPR013210">
    <property type="entry name" value="LRR_N_plant-typ"/>
</dbReference>
<dbReference type="EMBL" id="PDCK01000041">
    <property type="protein sequence ID" value="PRQ43629.1"/>
    <property type="molecule type" value="Genomic_DNA"/>
</dbReference>
<dbReference type="InterPro" id="IPR046956">
    <property type="entry name" value="RLP23-like"/>
</dbReference>
<keyword evidence="14" id="KW-0808">Transferase</keyword>
<evidence type="ECO:0000256" key="2">
    <source>
        <dbReference type="ARBA" id="ARBA00009592"/>
    </source>
</evidence>
<dbReference type="SMART" id="SM00369">
    <property type="entry name" value="LRR_TYP"/>
    <property type="match status" value="7"/>
</dbReference>
<organism evidence="14 15">
    <name type="scientific">Rosa chinensis</name>
    <name type="common">China rose</name>
    <dbReference type="NCBI Taxonomy" id="74649"/>
    <lineage>
        <taxon>Eukaryota</taxon>
        <taxon>Viridiplantae</taxon>
        <taxon>Streptophyta</taxon>
        <taxon>Embryophyta</taxon>
        <taxon>Tracheophyta</taxon>
        <taxon>Spermatophyta</taxon>
        <taxon>Magnoliopsida</taxon>
        <taxon>eudicotyledons</taxon>
        <taxon>Gunneridae</taxon>
        <taxon>Pentapetalae</taxon>
        <taxon>rosids</taxon>
        <taxon>fabids</taxon>
        <taxon>Rosales</taxon>
        <taxon>Rosaceae</taxon>
        <taxon>Rosoideae</taxon>
        <taxon>Rosoideae incertae sedis</taxon>
        <taxon>Rosa</taxon>
    </lineage>
</organism>
<evidence type="ECO:0000256" key="5">
    <source>
        <dbReference type="ARBA" id="ARBA00022692"/>
    </source>
</evidence>
<keyword evidence="8" id="KW-1133">Transmembrane helix</keyword>
<evidence type="ECO:0000256" key="10">
    <source>
        <dbReference type="ARBA" id="ARBA00023170"/>
    </source>
</evidence>
<dbReference type="EC" id="2.7.11.1" evidence="14"/>
<comment type="caution">
    <text evidence="14">The sequence shown here is derived from an EMBL/GenBank/DDBJ whole genome shotgun (WGS) entry which is preliminary data.</text>
</comment>
<dbReference type="FunFam" id="3.80.10.10:FF:000095">
    <property type="entry name" value="LRR receptor-like serine/threonine-protein kinase GSO1"/>
    <property type="match status" value="1"/>
</dbReference>
<feature type="chain" id="PRO_5015138865" evidence="12">
    <location>
        <begin position="28"/>
        <end position="795"/>
    </location>
</feature>
<keyword evidence="7" id="KW-0677">Repeat</keyword>
<dbReference type="PANTHER" id="PTHR48063:SF90">
    <property type="entry name" value="OS11G0565920 PROTEIN"/>
    <property type="match status" value="1"/>
</dbReference>
<dbReference type="FunFam" id="3.80.10.10:FF:000041">
    <property type="entry name" value="LRR receptor-like serine/threonine-protein kinase ERECTA"/>
    <property type="match status" value="1"/>
</dbReference>
<evidence type="ECO:0000313" key="14">
    <source>
        <dbReference type="EMBL" id="PRQ43629.1"/>
    </source>
</evidence>
<protein>
    <submittedName>
        <fullName evidence="14">Putative non-specific serine/threonine protein kinase</fullName>
        <ecNumber evidence="14">2.7.11.1</ecNumber>
    </submittedName>
</protein>
<keyword evidence="5" id="KW-0812">Transmembrane</keyword>
<evidence type="ECO:0000256" key="3">
    <source>
        <dbReference type="ARBA" id="ARBA00022475"/>
    </source>
</evidence>
<reference evidence="14 15" key="1">
    <citation type="journal article" date="2018" name="Nat. Genet.">
        <title>The Rosa genome provides new insights in the design of modern roses.</title>
        <authorList>
            <person name="Bendahmane M."/>
        </authorList>
    </citation>
    <scope>NUCLEOTIDE SEQUENCE [LARGE SCALE GENOMIC DNA]</scope>
    <source>
        <strain evidence="15">cv. Old Blush</strain>
    </source>
</reference>
<dbReference type="Proteomes" id="UP000238479">
    <property type="component" value="Chromosome 3"/>
</dbReference>
<dbReference type="InterPro" id="IPR003591">
    <property type="entry name" value="Leu-rich_rpt_typical-subtyp"/>
</dbReference>
<keyword evidence="15" id="KW-1185">Reference proteome</keyword>
<dbReference type="Gramene" id="PRQ43629">
    <property type="protein sequence ID" value="PRQ43629"/>
    <property type="gene ID" value="RchiOBHm_Chr3g0470501"/>
</dbReference>
<evidence type="ECO:0000313" key="15">
    <source>
        <dbReference type="Proteomes" id="UP000238479"/>
    </source>
</evidence>
<feature type="domain" description="Leucine-rich repeat-containing N-terminal plant-type" evidence="13">
    <location>
        <begin position="43"/>
        <end position="80"/>
    </location>
</feature>
<proteinExistence type="inferred from homology"/>
<dbReference type="Pfam" id="PF13855">
    <property type="entry name" value="LRR_8"/>
    <property type="match status" value="2"/>
</dbReference>
<evidence type="ECO:0000259" key="13">
    <source>
        <dbReference type="Pfam" id="PF08263"/>
    </source>
</evidence>
<keyword evidence="11" id="KW-0325">Glycoprotein</keyword>
<evidence type="ECO:0000256" key="9">
    <source>
        <dbReference type="ARBA" id="ARBA00023136"/>
    </source>
</evidence>
<dbReference type="Pfam" id="PF00560">
    <property type="entry name" value="LRR_1"/>
    <property type="match status" value="4"/>
</dbReference>
<feature type="signal peptide" evidence="12">
    <location>
        <begin position="1"/>
        <end position="27"/>
    </location>
</feature>
<dbReference type="InterPro" id="IPR001611">
    <property type="entry name" value="Leu-rich_rpt"/>
</dbReference>
<dbReference type="Pfam" id="PF08263">
    <property type="entry name" value="LRRNT_2"/>
    <property type="match status" value="1"/>
</dbReference>
<keyword evidence="10" id="KW-0675">Receptor</keyword>
<keyword evidence="9" id="KW-0472">Membrane</keyword>
<dbReference type="PRINTS" id="PR00019">
    <property type="entry name" value="LEURICHRPT"/>
</dbReference>
<gene>
    <name evidence="14" type="ORF">RchiOBHm_Chr3g0470501</name>
</gene>
<evidence type="ECO:0000256" key="4">
    <source>
        <dbReference type="ARBA" id="ARBA00022614"/>
    </source>
</evidence>
<dbReference type="STRING" id="74649.A0A2P6RB20"/>
<dbReference type="OMA" id="YVICENI"/>
<dbReference type="Gene3D" id="3.80.10.10">
    <property type="entry name" value="Ribonuclease Inhibitor"/>
    <property type="match status" value="6"/>
</dbReference>
<keyword evidence="14" id="KW-0418">Kinase</keyword>
<name>A0A2P6RB20_ROSCH</name>
<dbReference type="FunFam" id="3.80.10.10:FF:000129">
    <property type="entry name" value="Leucine-rich repeat receptor-like kinase"/>
    <property type="match status" value="1"/>
</dbReference>
<dbReference type="InterPro" id="IPR032675">
    <property type="entry name" value="LRR_dom_sf"/>
</dbReference>